<evidence type="ECO:0000313" key="2">
    <source>
        <dbReference type="Proteomes" id="UP000199668"/>
    </source>
</evidence>
<gene>
    <name evidence="1" type="ORF">SAMN04488054_11218</name>
</gene>
<accession>A0A1I4MJG0</accession>
<proteinExistence type="predicted"/>
<evidence type="ECO:0008006" key="3">
    <source>
        <dbReference type="Google" id="ProtNLM"/>
    </source>
</evidence>
<keyword evidence="2" id="KW-1185">Reference proteome</keyword>
<reference evidence="1 2" key="1">
    <citation type="submission" date="2016-10" db="EMBL/GenBank/DDBJ databases">
        <authorList>
            <person name="de Groot N.N."/>
        </authorList>
    </citation>
    <scope>NUCLEOTIDE SEQUENCE [LARGE SCALE GENOMIC DNA]</scope>
    <source>
        <strain evidence="1 2">CGMCC 1.6134</strain>
    </source>
</reference>
<evidence type="ECO:0000313" key="1">
    <source>
        <dbReference type="EMBL" id="SFM03157.1"/>
    </source>
</evidence>
<name>A0A1I4MJG0_9BACI</name>
<dbReference type="AlphaFoldDB" id="A0A1I4MJG0"/>
<dbReference type="RefSeq" id="WP_090926982.1">
    <property type="nucleotide sequence ID" value="NZ_FOTY01000012.1"/>
</dbReference>
<sequence length="112" mass="12961">MQKKIHIFIEYKIAAGKEQRYRQLMEETAQALDALGASSFQWLEAVDQDRLYVEMFELESLSVYHTVKEARRSKNHPVFGKLDECLEGGLDHLHCWGFVSKNDELEEKLGGT</sequence>
<dbReference type="EMBL" id="FOTY01000012">
    <property type="protein sequence ID" value="SFM03157.1"/>
    <property type="molecule type" value="Genomic_DNA"/>
</dbReference>
<organism evidence="1 2">
    <name type="scientific">Salibacterium qingdaonense</name>
    <dbReference type="NCBI Taxonomy" id="266892"/>
    <lineage>
        <taxon>Bacteria</taxon>
        <taxon>Bacillati</taxon>
        <taxon>Bacillota</taxon>
        <taxon>Bacilli</taxon>
        <taxon>Bacillales</taxon>
        <taxon>Bacillaceae</taxon>
    </lineage>
</organism>
<dbReference type="STRING" id="266892.SAMN04488054_11218"/>
<protein>
    <recommendedName>
        <fullName evidence="3">Transmembrane secretion effector</fullName>
    </recommendedName>
</protein>
<dbReference type="OrthoDB" id="2967153at2"/>
<dbReference type="Proteomes" id="UP000199668">
    <property type="component" value="Unassembled WGS sequence"/>
</dbReference>